<keyword evidence="6" id="KW-1185">Reference proteome</keyword>
<organism evidence="5 6">
    <name type="scientific">Phyllobacterium bourgognense</name>
    <dbReference type="NCBI Taxonomy" id="314236"/>
    <lineage>
        <taxon>Bacteria</taxon>
        <taxon>Pseudomonadati</taxon>
        <taxon>Pseudomonadota</taxon>
        <taxon>Alphaproteobacteria</taxon>
        <taxon>Hyphomicrobiales</taxon>
        <taxon>Phyllobacteriaceae</taxon>
        <taxon>Phyllobacterium</taxon>
    </lineage>
</organism>
<keyword evidence="5" id="KW-0675">Receptor</keyword>
<dbReference type="RefSeq" id="WP_114431324.1">
    <property type="nucleotide sequence ID" value="NZ_QPJM01000011.1"/>
</dbReference>
<protein>
    <submittedName>
        <fullName evidence="5">Tripartite ATP-independent transporter DctP family solute receptor</fullName>
    </submittedName>
</protein>
<dbReference type="InterPro" id="IPR018389">
    <property type="entry name" value="DctP_fam"/>
</dbReference>
<evidence type="ECO:0000313" key="6">
    <source>
        <dbReference type="Proteomes" id="UP000253324"/>
    </source>
</evidence>
<evidence type="ECO:0000313" key="5">
    <source>
        <dbReference type="EMBL" id="RCW81240.1"/>
    </source>
</evidence>
<evidence type="ECO:0000256" key="1">
    <source>
        <dbReference type="ARBA" id="ARBA00009023"/>
    </source>
</evidence>
<dbReference type="InterPro" id="IPR038404">
    <property type="entry name" value="TRAP_DctP_sf"/>
</dbReference>
<comment type="caution">
    <text evidence="5">The sequence shown here is derived from an EMBL/GenBank/DDBJ whole genome shotgun (WGS) entry which is preliminary data.</text>
</comment>
<dbReference type="Pfam" id="PF03480">
    <property type="entry name" value="DctP"/>
    <property type="match status" value="1"/>
</dbReference>
<evidence type="ECO:0000256" key="3">
    <source>
        <dbReference type="ARBA" id="ARBA00022729"/>
    </source>
</evidence>
<comment type="similarity">
    <text evidence="1">Belongs to the bacterial solute-binding protein 7 family.</text>
</comment>
<dbReference type="AlphaFoldDB" id="A0A368YLY7"/>
<evidence type="ECO:0000256" key="2">
    <source>
        <dbReference type="ARBA" id="ARBA00022448"/>
    </source>
</evidence>
<accession>A0A368YLY7</accession>
<dbReference type="InterPro" id="IPR004682">
    <property type="entry name" value="TRAP_DctP"/>
</dbReference>
<feature type="chain" id="PRO_5016827804" evidence="4">
    <location>
        <begin position="24"/>
        <end position="334"/>
    </location>
</feature>
<dbReference type="PANTHER" id="PTHR33376:SF7">
    <property type="entry name" value="C4-DICARBOXYLATE-BINDING PROTEIN DCTB"/>
    <property type="match status" value="1"/>
</dbReference>
<dbReference type="GO" id="GO:0030288">
    <property type="term" value="C:outer membrane-bounded periplasmic space"/>
    <property type="evidence" value="ECO:0007669"/>
    <property type="project" value="InterPro"/>
</dbReference>
<name>A0A368YLY7_9HYPH</name>
<dbReference type="GO" id="GO:0055085">
    <property type="term" value="P:transmembrane transport"/>
    <property type="evidence" value="ECO:0007669"/>
    <property type="project" value="InterPro"/>
</dbReference>
<dbReference type="NCBIfam" id="TIGR00787">
    <property type="entry name" value="dctP"/>
    <property type="match status" value="1"/>
</dbReference>
<evidence type="ECO:0000256" key="4">
    <source>
        <dbReference type="SAM" id="SignalP"/>
    </source>
</evidence>
<keyword evidence="2" id="KW-0813">Transport</keyword>
<keyword evidence="3 4" id="KW-0732">Signal</keyword>
<gene>
    <name evidence="5" type="ORF">C7476_111102</name>
</gene>
<feature type="signal peptide" evidence="4">
    <location>
        <begin position="1"/>
        <end position="23"/>
    </location>
</feature>
<dbReference type="OrthoDB" id="9803763at2"/>
<proteinExistence type="inferred from homology"/>
<dbReference type="EMBL" id="QPJM01000011">
    <property type="protein sequence ID" value="RCW81240.1"/>
    <property type="molecule type" value="Genomic_DNA"/>
</dbReference>
<reference evidence="5 6" key="1">
    <citation type="submission" date="2018-07" db="EMBL/GenBank/DDBJ databases">
        <title>Genomic Encyclopedia of Type Strains, Phase III (KMG-III): the genomes of soil and plant-associated and newly described type strains.</title>
        <authorList>
            <person name="Whitman W."/>
        </authorList>
    </citation>
    <scope>NUCLEOTIDE SEQUENCE [LARGE SCALE GENOMIC DNA]</scope>
    <source>
        <strain evidence="5 6">31-25a</strain>
    </source>
</reference>
<sequence>MKKFLMSLMALTATTMMTAPAKAEFRELTIRLSSGVGEGHPVVAGVEAMNVCLADRSGGAMKVQAFLGGALGGDLQATQSLRTGTLEMVVTATSPLVGIAPVLGVFDLPFLIGTESEADRLLDGKFGKMISDRLPQHDLVNLAYWENGFRNVANSKHQVASVDDLKGLKIRVMQNNIYLDTFTTLGTNAVPMAGGEVFSALETHAIDGHENTIPGLDASKMYEVQKYLSLTAHAYSPFLVLYSKPLFDKLNAEEQAAVKDCAQVGAKAQREASRKSAVASLAHIKEEGMEVVTMTPEEIARMREVVAPVYENHKSMIGADVIDAATAELAKMRQ</sequence>
<dbReference type="PANTHER" id="PTHR33376">
    <property type="match status" value="1"/>
</dbReference>
<dbReference type="NCBIfam" id="NF037995">
    <property type="entry name" value="TRAP_S1"/>
    <property type="match status" value="1"/>
</dbReference>
<dbReference type="Proteomes" id="UP000253324">
    <property type="component" value="Unassembled WGS sequence"/>
</dbReference>
<dbReference type="PIRSF" id="PIRSF006470">
    <property type="entry name" value="DctB"/>
    <property type="match status" value="1"/>
</dbReference>
<dbReference type="Gene3D" id="3.40.190.170">
    <property type="entry name" value="Bacterial extracellular solute-binding protein, family 7"/>
    <property type="match status" value="1"/>
</dbReference>